<feature type="non-terminal residue" evidence="1">
    <location>
        <position position="1"/>
    </location>
</feature>
<organism evidence="1 2">
    <name type="scientific">Funneliformis mosseae</name>
    <name type="common">Endomycorrhizal fungus</name>
    <name type="synonym">Glomus mosseae</name>
    <dbReference type="NCBI Taxonomy" id="27381"/>
    <lineage>
        <taxon>Eukaryota</taxon>
        <taxon>Fungi</taxon>
        <taxon>Fungi incertae sedis</taxon>
        <taxon>Mucoromycota</taxon>
        <taxon>Glomeromycotina</taxon>
        <taxon>Glomeromycetes</taxon>
        <taxon>Glomerales</taxon>
        <taxon>Glomeraceae</taxon>
        <taxon>Funneliformis</taxon>
    </lineage>
</organism>
<name>A0A9N9I4U7_FUNMO</name>
<sequence length="42" mass="4582">SPPTISNESSETRIDFDPMLSFSAYPVVGSNEVTYALEMNQG</sequence>
<gene>
    <name evidence="1" type="ORF">FMOSSE_LOCUS14949</name>
</gene>
<evidence type="ECO:0000313" key="1">
    <source>
        <dbReference type="EMBL" id="CAG8720435.1"/>
    </source>
</evidence>
<protein>
    <submittedName>
        <fullName evidence="1">5924_t:CDS:1</fullName>
    </submittedName>
</protein>
<proteinExistence type="predicted"/>
<dbReference type="Proteomes" id="UP000789375">
    <property type="component" value="Unassembled WGS sequence"/>
</dbReference>
<accession>A0A9N9I4U7</accession>
<keyword evidence="2" id="KW-1185">Reference proteome</keyword>
<dbReference type="EMBL" id="CAJVPP010013305">
    <property type="protein sequence ID" value="CAG8720435.1"/>
    <property type="molecule type" value="Genomic_DNA"/>
</dbReference>
<dbReference type="AlphaFoldDB" id="A0A9N9I4U7"/>
<comment type="caution">
    <text evidence="1">The sequence shown here is derived from an EMBL/GenBank/DDBJ whole genome shotgun (WGS) entry which is preliminary data.</text>
</comment>
<evidence type="ECO:0000313" key="2">
    <source>
        <dbReference type="Proteomes" id="UP000789375"/>
    </source>
</evidence>
<feature type="non-terminal residue" evidence="1">
    <location>
        <position position="42"/>
    </location>
</feature>
<reference evidence="1" key="1">
    <citation type="submission" date="2021-06" db="EMBL/GenBank/DDBJ databases">
        <authorList>
            <person name="Kallberg Y."/>
            <person name="Tangrot J."/>
            <person name="Rosling A."/>
        </authorList>
    </citation>
    <scope>NUCLEOTIDE SEQUENCE</scope>
    <source>
        <strain evidence="1">87-6 pot B 2015</strain>
    </source>
</reference>